<reference evidence="2 3" key="1">
    <citation type="submission" date="2018-12" db="EMBL/GenBank/DDBJ databases">
        <title>Bacillus yapensis draft genome sequence.</title>
        <authorList>
            <person name="Yu L."/>
            <person name="Xu X."/>
            <person name="Tang X."/>
        </authorList>
    </citation>
    <scope>NUCLEOTIDE SEQUENCE [LARGE SCALE GENOMIC DNA]</scope>
    <source>
        <strain evidence="2 3">XXST-01</strain>
    </source>
</reference>
<sequence>MIFLENDFISISFHKETGSICSLIDKQKKIEYIPEKLSSVPFRVELEEETITDFHRFSYEADKERLGYKFVWELAPDLALKARVWIQDDSNEVSFDCELQNDSSKSIYTLEYPIIPNIGNITEQGEDDYLAHSFATGFLIHNPLKNFTSEWNGFRYMPYPEGFSGSTMQFFSYYGKGQGGLYFAAYDADSYTKWLNFYKNEQGFLEATFLDSCEDIGPHKGITVNYPIVIKTLEGHNWYEAADIYKDWAVNQYWCQKGELSKTDDKCDWLLDDVGLSTFGINAGADRAEWIEKYHEHIDTKMLHILGPDWTNKIQSFGMGIPGGYKDWFPTRFNEATLNAIRENGDKFAPFEFDYLFNLFGADGIKGKRALQEIPRDPSKSIDQYKFPFVCPADPYVQDLHVRRDETLQLESNVDSIYYDISANNIMKLCMDDSHGHTKGAGRQITQAYRENYINTKEAMSRAADGRYIPMGTEMINEVFLDVLDYYQTRAGGAPAAPLEGYNVRELLKKGEAELIPMFTYVYHEYGAVRLDGWGKIVEEIGDLFYFHVARTYLWGGLYELNYEYSPMEVINEKENSVDEHYYPFEARGYGFSQARAEYISKFAKLRTGAGNKYLAYGRMLKPFEFEVEKVNLNWFIYNCAKDHKEYNDTGELVVDSIIHSAWQYQDESIGLFFANVSDEAKTIQIKLDLASYFATDSVKVDRMTENEKVELLTMNPKDKQTVDVQIPAKGYILLEVN</sequence>
<evidence type="ECO:0000313" key="2">
    <source>
        <dbReference type="EMBL" id="RTR36103.1"/>
    </source>
</evidence>
<dbReference type="AlphaFoldDB" id="A0A3S0IKB8"/>
<gene>
    <name evidence="2" type="ORF">EKG37_00665</name>
</gene>
<accession>A0A3S0IKB8</accession>
<dbReference type="OrthoDB" id="2484179at2"/>
<feature type="domain" description="DUF6259" evidence="1">
    <location>
        <begin position="224"/>
        <end position="527"/>
    </location>
</feature>
<dbReference type="EMBL" id="RXNT01000001">
    <property type="protein sequence ID" value="RTR36103.1"/>
    <property type="molecule type" value="Genomic_DNA"/>
</dbReference>
<organism evidence="2 3">
    <name type="scientific">Bacillus yapensis</name>
    <dbReference type="NCBI Taxonomy" id="2492960"/>
    <lineage>
        <taxon>Bacteria</taxon>
        <taxon>Bacillati</taxon>
        <taxon>Bacillota</taxon>
        <taxon>Bacilli</taxon>
        <taxon>Bacillales</taxon>
        <taxon>Bacillaceae</taxon>
        <taxon>Bacillus</taxon>
    </lineage>
</organism>
<protein>
    <recommendedName>
        <fullName evidence="1">DUF6259 domain-containing protein</fullName>
    </recommendedName>
</protein>
<dbReference type="Pfam" id="PF19773">
    <property type="entry name" value="DUF6259"/>
    <property type="match status" value="1"/>
</dbReference>
<dbReference type="Proteomes" id="UP000271374">
    <property type="component" value="Unassembled WGS sequence"/>
</dbReference>
<evidence type="ECO:0000313" key="3">
    <source>
        <dbReference type="Proteomes" id="UP000271374"/>
    </source>
</evidence>
<dbReference type="RefSeq" id="WP_126405310.1">
    <property type="nucleotide sequence ID" value="NZ_RXNT01000001.1"/>
</dbReference>
<proteinExistence type="predicted"/>
<evidence type="ECO:0000259" key="1">
    <source>
        <dbReference type="Pfam" id="PF19773"/>
    </source>
</evidence>
<dbReference type="InterPro" id="IPR046226">
    <property type="entry name" value="DUF6259"/>
</dbReference>
<comment type="caution">
    <text evidence="2">The sequence shown here is derived from an EMBL/GenBank/DDBJ whole genome shotgun (WGS) entry which is preliminary data.</text>
</comment>
<name>A0A3S0IKB8_9BACI</name>
<keyword evidence="3" id="KW-1185">Reference proteome</keyword>